<reference evidence="1" key="2">
    <citation type="submission" date="2020-02" db="EMBL/GenBank/DDBJ databases">
        <authorList>
            <person name="Matsumoto Y."/>
            <person name="Kinjo T."/>
            <person name="Motooka D."/>
            <person name="Nabeya D."/>
            <person name="Jung N."/>
            <person name="Uechi K."/>
            <person name="Horii T."/>
            <person name="Iida T."/>
            <person name="Fujita J."/>
            <person name="Nakamura S."/>
        </authorList>
    </citation>
    <scope>NUCLEOTIDE SEQUENCE</scope>
    <source>
        <strain evidence="1">JCM 13573</strain>
    </source>
</reference>
<dbReference type="EMBL" id="BLKU01000002">
    <property type="protein sequence ID" value="GFG63240.1"/>
    <property type="molecule type" value="Genomic_DNA"/>
</dbReference>
<dbReference type="KEGG" id="mku:I2456_05085"/>
<reference evidence="1 3" key="1">
    <citation type="journal article" date="2019" name="Emerg. Microbes Infect.">
        <title>Comprehensive subspecies identification of 175 nontuberculous mycobacteria species based on 7547 genomic profiles.</title>
        <authorList>
            <person name="Matsumoto Y."/>
            <person name="Kinjo T."/>
            <person name="Motooka D."/>
            <person name="Nabeya D."/>
            <person name="Jung N."/>
            <person name="Uechi K."/>
            <person name="Horii T."/>
            <person name="Iida T."/>
            <person name="Fujita J."/>
            <person name="Nakamura S."/>
        </authorList>
    </citation>
    <scope>NUCLEOTIDE SEQUENCE [LARGE SCALE GENOMIC DNA]</scope>
    <source>
        <strain evidence="1 3">JCM 13573</strain>
    </source>
</reference>
<dbReference type="AlphaFoldDB" id="A0AAX1JEI7"/>
<evidence type="ECO:0000313" key="4">
    <source>
        <dbReference type="Proteomes" id="UP000663583"/>
    </source>
</evidence>
<dbReference type="Proteomes" id="UP000663583">
    <property type="component" value="Chromosome"/>
</dbReference>
<dbReference type="RefSeq" id="WP_068033930.1">
    <property type="nucleotide sequence ID" value="NZ_BLKU01000002.1"/>
</dbReference>
<organism evidence="2 4">
    <name type="scientific">Mycobacterium kubicae</name>
    <dbReference type="NCBI Taxonomy" id="120959"/>
    <lineage>
        <taxon>Bacteria</taxon>
        <taxon>Bacillati</taxon>
        <taxon>Actinomycetota</taxon>
        <taxon>Actinomycetes</taxon>
        <taxon>Mycobacteriales</taxon>
        <taxon>Mycobacteriaceae</taxon>
        <taxon>Mycobacterium</taxon>
        <taxon>Mycobacterium simiae complex</taxon>
    </lineage>
</organism>
<dbReference type="EMBL" id="CP065047">
    <property type="protein sequence ID" value="QPI38891.1"/>
    <property type="molecule type" value="Genomic_DNA"/>
</dbReference>
<name>A0AAX1JEI7_9MYCO</name>
<evidence type="ECO:0000313" key="2">
    <source>
        <dbReference type="EMBL" id="QPI38891.1"/>
    </source>
</evidence>
<evidence type="ECO:0000313" key="3">
    <source>
        <dbReference type="Proteomes" id="UP000465306"/>
    </source>
</evidence>
<sequence>MAGNIFFLKNNWTASSWATFYVLQYLANRVADASAREMLTELIENNIPMLDLRGPQFAHLVDLIADDLPGNTPVLDDQLLQQELNALLSELIQYAREQQIENREIE</sequence>
<dbReference type="Proteomes" id="UP000465306">
    <property type="component" value="Unassembled WGS sequence"/>
</dbReference>
<reference evidence="2" key="3">
    <citation type="submission" date="2020-11" db="EMBL/GenBank/DDBJ databases">
        <title>Intraspecies plasmid and genomic variation of Mycobacterium kubicae revealed by the complete genome sequences of two clinical isolates.</title>
        <authorList>
            <person name="Hendrix J.R."/>
            <person name="Epperson L.E."/>
            <person name="Honda J.R."/>
            <person name="Strong M."/>
        </authorList>
    </citation>
    <scope>NUCLEOTIDE SEQUENCE</scope>
    <source>
        <strain evidence="2">JCM 13573</strain>
    </source>
</reference>
<evidence type="ECO:0000313" key="1">
    <source>
        <dbReference type="EMBL" id="GFG63240.1"/>
    </source>
</evidence>
<gene>
    <name evidence="2" type="ORF">I2456_05085</name>
    <name evidence="1" type="ORF">MKUB_07300</name>
</gene>
<protein>
    <submittedName>
        <fullName evidence="2">Uncharacterized protein</fullName>
    </submittedName>
</protein>
<accession>A0AAX1JEI7</accession>
<proteinExistence type="predicted"/>
<keyword evidence="3" id="KW-1185">Reference proteome</keyword>